<sequence>MLGFVISAVSRRVTRRLPAPVKRVCVAAMAWLALVVAACTPPDRSAEVRHLQAEIAKMPGVDDVNPLYTNDFENGAQLNLVVAMPKASEEQIAAVASRITRIKGGDFNGYRQSTTFVIGDRVEVKRGAELNPAQIAGDTHQLRQLRTRVPEASILWSRDSATVRLEVSDIDHTNDVLSAVLATVQPEPMTVYIRSAEPTKFPTWEVGIPITAEQRANIDALISRLALPIYYVRVDDARITALSVYITDPATAYRDLKSVISTIAPTKQHPLQLQWHLMVEPDNFHQFTGDLQVPDCRDDSGSPKPQAPLGNQTAEAAQLQRQLASDFHDCR</sequence>
<name>A0A024K6X9_9MYCO</name>
<dbReference type="EMBL" id="HG964447">
    <property type="protein sequence ID" value="CDO91342.1"/>
    <property type="molecule type" value="Genomic_DNA"/>
</dbReference>
<protein>
    <submittedName>
        <fullName evidence="1">Uncharacterized protein</fullName>
    </submittedName>
</protein>
<dbReference type="Proteomes" id="UP000028880">
    <property type="component" value="Unassembled WGS sequence"/>
</dbReference>
<organism evidence="1">
    <name type="scientific">Mycobacterium triplex</name>
    <dbReference type="NCBI Taxonomy" id="47839"/>
    <lineage>
        <taxon>Bacteria</taxon>
        <taxon>Bacillati</taxon>
        <taxon>Actinomycetota</taxon>
        <taxon>Actinomycetes</taxon>
        <taxon>Mycobacteriales</taxon>
        <taxon>Mycobacteriaceae</taxon>
        <taxon>Mycobacterium</taxon>
        <taxon>Mycobacterium simiae complex</taxon>
    </lineage>
</organism>
<gene>
    <name evidence="1" type="ORF">BN973_05749</name>
</gene>
<dbReference type="STRING" id="47839.BN973_05749"/>
<reference evidence="1" key="2">
    <citation type="submission" date="2014-04" db="EMBL/GenBank/DDBJ databases">
        <authorList>
            <person name="Urmite Genomes U."/>
        </authorList>
    </citation>
    <scope>NUCLEOTIDE SEQUENCE</scope>
    <source>
        <strain evidence="1">DSM 44626</strain>
    </source>
</reference>
<evidence type="ECO:0000313" key="1">
    <source>
        <dbReference type="EMBL" id="CDO91342.1"/>
    </source>
</evidence>
<proteinExistence type="predicted"/>
<dbReference type="eggNOG" id="ENOG5034C74">
    <property type="taxonomic scope" value="Bacteria"/>
</dbReference>
<dbReference type="HOGENOM" id="CLU_908036_0_0_11"/>
<dbReference type="AlphaFoldDB" id="A0A024K6X9"/>
<accession>A0A024K6X9</accession>
<reference evidence="1" key="1">
    <citation type="journal article" date="2014" name="Genome Announc.">
        <title>Draft Genome Sequence of Mycobacterium triplex DSM 44626.</title>
        <authorList>
            <person name="Sassi M."/>
            <person name="Croce O."/>
            <person name="Robert C."/>
            <person name="Raoult D."/>
            <person name="Drancourt M."/>
        </authorList>
    </citation>
    <scope>NUCLEOTIDE SEQUENCE [LARGE SCALE GENOMIC DNA]</scope>
    <source>
        <strain evidence="1">DSM 44626</strain>
    </source>
</reference>